<comment type="subunit">
    <text evidence="10 11">Homohexamer. Organized in a ring with a central cavity.</text>
</comment>
<dbReference type="InterPro" id="IPR004815">
    <property type="entry name" value="Lon_bac/euk-typ"/>
</dbReference>
<dbReference type="GO" id="GO:0004176">
    <property type="term" value="F:ATP-dependent peptidase activity"/>
    <property type="evidence" value="ECO:0007669"/>
    <property type="project" value="UniProtKB-UniRule"/>
</dbReference>
<dbReference type="InterPro" id="IPR020568">
    <property type="entry name" value="Ribosomal_Su5_D2-typ_SF"/>
</dbReference>
<keyword evidence="8 10" id="KW-0346">Stress response</keyword>
<evidence type="ECO:0000256" key="2">
    <source>
        <dbReference type="ARBA" id="ARBA00022490"/>
    </source>
</evidence>
<dbReference type="Proteomes" id="UP001145087">
    <property type="component" value="Unassembled WGS sequence"/>
</dbReference>
<protein>
    <recommendedName>
        <fullName evidence="10 11">Lon protease</fullName>
        <ecNumber evidence="10 11">3.4.21.53</ecNumber>
    </recommendedName>
    <alternativeName>
        <fullName evidence="10">ATP-dependent protease La</fullName>
    </alternativeName>
</protein>
<dbReference type="PANTHER" id="PTHR43718:SF2">
    <property type="entry name" value="LON PROTEASE HOMOLOG, MITOCHONDRIAL"/>
    <property type="match status" value="1"/>
</dbReference>
<dbReference type="Gene3D" id="1.20.5.5270">
    <property type="match status" value="1"/>
</dbReference>
<dbReference type="PROSITE" id="PS01046">
    <property type="entry name" value="LON_SER"/>
    <property type="match status" value="1"/>
</dbReference>
<dbReference type="PROSITE" id="PS51786">
    <property type="entry name" value="LON_PROTEOLYTIC"/>
    <property type="match status" value="1"/>
</dbReference>
<dbReference type="PRINTS" id="PR00830">
    <property type="entry name" value="ENDOLAPTASE"/>
</dbReference>
<evidence type="ECO:0000256" key="11">
    <source>
        <dbReference type="PIRNR" id="PIRNR001174"/>
    </source>
</evidence>
<dbReference type="InterPro" id="IPR046336">
    <property type="entry name" value="Lon_prtase_N_sf"/>
</dbReference>
<organism evidence="18 19">
    <name type="scientific">Draconibacterium aestuarii</name>
    <dbReference type="NCBI Taxonomy" id="2998507"/>
    <lineage>
        <taxon>Bacteria</taxon>
        <taxon>Pseudomonadati</taxon>
        <taxon>Bacteroidota</taxon>
        <taxon>Bacteroidia</taxon>
        <taxon>Marinilabiliales</taxon>
        <taxon>Prolixibacteraceae</taxon>
        <taxon>Draconibacterium</taxon>
    </lineage>
</organism>
<comment type="induction">
    <text evidence="10">By heat shock.</text>
</comment>
<name>A0A9X3F286_9BACT</name>
<dbReference type="Gene3D" id="2.30.130.40">
    <property type="entry name" value="LON domain-like"/>
    <property type="match status" value="1"/>
</dbReference>
<evidence type="ECO:0000259" key="17">
    <source>
        <dbReference type="PROSITE" id="PS51787"/>
    </source>
</evidence>
<evidence type="ECO:0000256" key="5">
    <source>
        <dbReference type="ARBA" id="ARBA00022801"/>
    </source>
</evidence>
<comment type="similarity">
    <text evidence="10 11 14 15">Belongs to the peptidase S16 family.</text>
</comment>
<dbReference type="InterPro" id="IPR003593">
    <property type="entry name" value="AAA+_ATPase"/>
</dbReference>
<dbReference type="InterPro" id="IPR015947">
    <property type="entry name" value="PUA-like_sf"/>
</dbReference>
<dbReference type="GO" id="GO:0004252">
    <property type="term" value="F:serine-type endopeptidase activity"/>
    <property type="evidence" value="ECO:0007669"/>
    <property type="project" value="UniProtKB-UniRule"/>
</dbReference>
<evidence type="ECO:0000256" key="14">
    <source>
        <dbReference type="PROSITE-ProRule" id="PRU01122"/>
    </source>
</evidence>
<comment type="caution">
    <text evidence="18">The sequence shown here is derived from an EMBL/GenBank/DDBJ whole genome shotgun (WGS) entry which is preliminary data.</text>
</comment>
<evidence type="ECO:0000313" key="18">
    <source>
        <dbReference type="EMBL" id="MCY1719199.1"/>
    </source>
</evidence>
<evidence type="ECO:0000256" key="7">
    <source>
        <dbReference type="ARBA" id="ARBA00022840"/>
    </source>
</evidence>
<dbReference type="HAMAP" id="MF_01973">
    <property type="entry name" value="lon_bact"/>
    <property type="match status" value="1"/>
</dbReference>
<feature type="domain" description="Lon proteolytic" evidence="16">
    <location>
        <begin position="610"/>
        <end position="792"/>
    </location>
</feature>
<comment type="catalytic activity">
    <reaction evidence="9 10 11 14">
        <text>Hydrolysis of proteins in presence of ATP.</text>
        <dbReference type="EC" id="3.4.21.53"/>
    </reaction>
</comment>
<comment type="function">
    <text evidence="10">ATP-dependent serine protease that mediates the selective degradation of mutant and abnormal proteins as well as certain short-lived regulatory proteins. Required for cellular homeostasis and for survival from DNA damage and developmental changes induced by stress. Degrades polypeptides processively to yield small peptide fragments that are 5 to 10 amino acids long. Binds to DNA in a double-stranded, site-specific manner.</text>
</comment>
<feature type="binding site" evidence="10 13">
    <location>
        <begin position="372"/>
        <end position="379"/>
    </location>
    <ligand>
        <name>ATP</name>
        <dbReference type="ChEBI" id="CHEBI:30616"/>
    </ligand>
</feature>
<dbReference type="Pfam" id="PF00004">
    <property type="entry name" value="AAA"/>
    <property type="match status" value="1"/>
</dbReference>
<keyword evidence="19" id="KW-1185">Reference proteome</keyword>
<evidence type="ECO:0000256" key="15">
    <source>
        <dbReference type="RuleBase" id="RU000591"/>
    </source>
</evidence>
<evidence type="ECO:0000259" key="16">
    <source>
        <dbReference type="PROSITE" id="PS51786"/>
    </source>
</evidence>
<evidence type="ECO:0000256" key="4">
    <source>
        <dbReference type="ARBA" id="ARBA00022741"/>
    </source>
</evidence>
<dbReference type="EC" id="3.4.21.53" evidence="10 11"/>
<dbReference type="FunFam" id="1.20.5.5270:FF:000001">
    <property type="entry name" value="Lon protease homolog, mitochondrial"/>
    <property type="match status" value="1"/>
</dbReference>
<evidence type="ECO:0000256" key="1">
    <source>
        <dbReference type="ARBA" id="ARBA00004496"/>
    </source>
</evidence>
<dbReference type="SMART" id="SM00464">
    <property type="entry name" value="LON"/>
    <property type="match status" value="1"/>
</dbReference>
<dbReference type="EMBL" id="JAPOHD010000005">
    <property type="protein sequence ID" value="MCY1719199.1"/>
    <property type="molecule type" value="Genomic_DNA"/>
</dbReference>
<dbReference type="CDD" id="cd19500">
    <property type="entry name" value="RecA-like_Lon"/>
    <property type="match status" value="1"/>
</dbReference>
<dbReference type="InterPro" id="IPR003959">
    <property type="entry name" value="ATPase_AAA_core"/>
</dbReference>
<dbReference type="InterPro" id="IPR027543">
    <property type="entry name" value="Lon_bac"/>
</dbReference>
<proteinExistence type="evidence at transcript level"/>
<dbReference type="AlphaFoldDB" id="A0A9X3F286"/>
<dbReference type="InterPro" id="IPR003111">
    <property type="entry name" value="Lon_prtase_N"/>
</dbReference>
<keyword evidence="4 10" id="KW-0547">Nucleotide-binding</keyword>
<reference evidence="18" key="1">
    <citation type="submission" date="2022-11" db="EMBL/GenBank/DDBJ databases">
        <title>Marilongibacter aestuarii gen. nov., sp. nov., isolated from tidal flat sediment.</title>
        <authorList>
            <person name="Jiayan W."/>
        </authorList>
    </citation>
    <scope>NUCLEOTIDE SEQUENCE</scope>
    <source>
        <strain evidence="18">Z1-6</strain>
    </source>
</reference>
<dbReference type="Gene3D" id="1.20.58.1480">
    <property type="match status" value="1"/>
</dbReference>
<keyword evidence="2 10" id="KW-0963">Cytoplasm</keyword>
<sequence>MTENTVQNSGLVLISDIYPDNLIVLPLENRPIFPGLALPLTFGTSEMVKKVEHSIKKENGFIGVSFIKEINTSTYLHSDLYETGTLLKIIKVLNKSDNAIHFYAQAITRFHYVRKRTKNDIEFWQVKYDYDDSKPVTDEIKAFTMTIINSVKELIKLNSMFQEQMRLALNQVGLEKPGLLMDLVASFLSAEGVKLQAILDAVGLFERSEKLLLLLKEEIELSKLQLDIQTQIEEKVSKHQREFFLREQLKVIKKELGIEKDDKTTELEIIQNKIKKLVLPEETYTVIQEELNKLKTLEIGSSEFNVTRTYLNWLTDLPWGIFSDDNKDLKVARKILDEQHYGLQDVKQRILEFMSTILKRGKVSGSIICLVGPPGVGKTSVGKSIADAMGRKFYRFSVGGMRDEAEIKGHRRTYIGALPGKLIQSLKRTEVANPVIMLDEIDKIGVSYQGDPAAALLEVLDPEQNAEFLDHYLDVRFDLSNILFVTTANQLDTIPQPLLDRMEIIKLSGYILEEKVEIAKRYLVPKQRKEHGLKAKEISISESALKNMINGYAREAGIRGLENQIKKIMRKVTLLQAESENENGNIIITSKNLTEFLGQPIFTTEELYKKSIPGVTLGLAWTAMGGVTLYIEANAIKVGGSGFQQTGQLGNVMQESSEIAYSYIRSLLSNNPKLKHFFNEHFIHLHVPAGATPKDGPSAGITMALALYSLAVGKAIKKGLAMTGELTLTGKVLPIGGVREKTIAARRVKVFEIIFPADNKKDFEELPDYIKEGVTAHFVHYFNEVIDIAFRK</sequence>
<dbReference type="FunFam" id="3.40.50.300:FF:000021">
    <property type="entry name" value="Lon protease homolog"/>
    <property type="match status" value="1"/>
</dbReference>
<keyword evidence="7 10" id="KW-0067">ATP-binding</keyword>
<dbReference type="Pfam" id="PF02190">
    <property type="entry name" value="LON_substr_bdg"/>
    <property type="match status" value="1"/>
</dbReference>
<keyword evidence="6 10" id="KW-0720">Serine protease</keyword>
<dbReference type="Gene3D" id="3.30.230.10">
    <property type="match status" value="1"/>
</dbReference>
<dbReference type="GO" id="GO:0006515">
    <property type="term" value="P:protein quality control for misfolded or incompletely synthesized proteins"/>
    <property type="evidence" value="ECO:0007669"/>
    <property type="project" value="UniProtKB-UniRule"/>
</dbReference>
<dbReference type="Gene3D" id="3.40.50.300">
    <property type="entry name" value="P-loop containing nucleotide triphosphate hydrolases"/>
    <property type="match status" value="1"/>
</dbReference>
<keyword evidence="5 10" id="KW-0378">Hydrolase</keyword>
<feature type="domain" description="Lon N-terminal" evidence="17">
    <location>
        <begin position="22"/>
        <end position="219"/>
    </location>
</feature>
<dbReference type="GO" id="GO:0043565">
    <property type="term" value="F:sequence-specific DNA binding"/>
    <property type="evidence" value="ECO:0007669"/>
    <property type="project" value="UniProtKB-UniRule"/>
</dbReference>
<evidence type="ECO:0000313" key="19">
    <source>
        <dbReference type="Proteomes" id="UP001145087"/>
    </source>
</evidence>
<dbReference type="InterPro" id="IPR014721">
    <property type="entry name" value="Ribsml_uS5_D2-typ_fold_subgr"/>
</dbReference>
<dbReference type="GO" id="GO:0005737">
    <property type="term" value="C:cytoplasm"/>
    <property type="evidence" value="ECO:0007669"/>
    <property type="project" value="UniProtKB-SubCell"/>
</dbReference>
<dbReference type="PIRSF" id="PIRSF001174">
    <property type="entry name" value="Lon_proteas"/>
    <property type="match status" value="1"/>
</dbReference>
<evidence type="ECO:0000256" key="8">
    <source>
        <dbReference type="ARBA" id="ARBA00023016"/>
    </source>
</evidence>
<dbReference type="Pfam" id="PF05362">
    <property type="entry name" value="Lon_C"/>
    <property type="match status" value="1"/>
</dbReference>
<evidence type="ECO:0000256" key="10">
    <source>
        <dbReference type="HAMAP-Rule" id="MF_01973"/>
    </source>
</evidence>
<dbReference type="GO" id="GO:0034605">
    <property type="term" value="P:cellular response to heat"/>
    <property type="evidence" value="ECO:0007669"/>
    <property type="project" value="UniProtKB-UniRule"/>
</dbReference>
<evidence type="ECO:0000256" key="12">
    <source>
        <dbReference type="PIRSR" id="PIRSR001174-1"/>
    </source>
</evidence>
<dbReference type="Gene3D" id="1.10.8.60">
    <property type="match status" value="1"/>
</dbReference>
<accession>A0A9X3F286</accession>
<evidence type="ECO:0000256" key="13">
    <source>
        <dbReference type="PIRSR" id="PIRSR001174-2"/>
    </source>
</evidence>
<dbReference type="InterPro" id="IPR054594">
    <property type="entry name" value="Lon_lid"/>
</dbReference>
<gene>
    <name evidence="10 18" type="primary">lon</name>
    <name evidence="18" type="ORF">OU798_02540</name>
</gene>
<dbReference type="RefSeq" id="WP_343331534.1">
    <property type="nucleotide sequence ID" value="NZ_JAPOHD010000005.1"/>
</dbReference>
<dbReference type="PANTHER" id="PTHR43718">
    <property type="entry name" value="LON PROTEASE"/>
    <property type="match status" value="1"/>
</dbReference>
<dbReference type="SMART" id="SM00382">
    <property type="entry name" value="AAA"/>
    <property type="match status" value="1"/>
</dbReference>
<dbReference type="SUPFAM" id="SSF54211">
    <property type="entry name" value="Ribosomal protein S5 domain 2-like"/>
    <property type="match status" value="1"/>
</dbReference>
<dbReference type="GO" id="GO:0016887">
    <property type="term" value="F:ATP hydrolysis activity"/>
    <property type="evidence" value="ECO:0007669"/>
    <property type="project" value="UniProtKB-UniRule"/>
</dbReference>
<dbReference type="PROSITE" id="PS51787">
    <property type="entry name" value="LON_N"/>
    <property type="match status" value="1"/>
</dbReference>
<dbReference type="GO" id="GO:0005524">
    <property type="term" value="F:ATP binding"/>
    <property type="evidence" value="ECO:0007669"/>
    <property type="project" value="UniProtKB-UniRule"/>
</dbReference>
<evidence type="ECO:0000256" key="3">
    <source>
        <dbReference type="ARBA" id="ARBA00022670"/>
    </source>
</evidence>
<feature type="active site" evidence="10 12">
    <location>
        <position position="741"/>
    </location>
</feature>
<dbReference type="InterPro" id="IPR027417">
    <property type="entry name" value="P-loop_NTPase"/>
</dbReference>
<dbReference type="SUPFAM" id="SSF88697">
    <property type="entry name" value="PUA domain-like"/>
    <property type="match status" value="1"/>
</dbReference>
<dbReference type="InterPro" id="IPR008268">
    <property type="entry name" value="Peptidase_S16_AS"/>
</dbReference>
<evidence type="ECO:0000256" key="6">
    <source>
        <dbReference type="ARBA" id="ARBA00022825"/>
    </source>
</evidence>
<dbReference type="Pfam" id="PF22667">
    <property type="entry name" value="Lon_lid"/>
    <property type="match status" value="1"/>
</dbReference>
<keyword evidence="3 10" id="KW-0645">Protease</keyword>
<evidence type="ECO:0000256" key="9">
    <source>
        <dbReference type="ARBA" id="ARBA00050665"/>
    </source>
</evidence>
<dbReference type="SUPFAM" id="SSF52540">
    <property type="entry name" value="P-loop containing nucleoside triphosphate hydrolases"/>
    <property type="match status" value="1"/>
</dbReference>
<comment type="subcellular location">
    <subcellularLocation>
        <location evidence="1 10 11">Cytoplasm</location>
    </subcellularLocation>
</comment>
<feature type="active site" evidence="10 12">
    <location>
        <position position="698"/>
    </location>
</feature>
<dbReference type="NCBIfam" id="TIGR00763">
    <property type="entry name" value="lon"/>
    <property type="match status" value="1"/>
</dbReference>
<dbReference type="InterPro" id="IPR027065">
    <property type="entry name" value="Lon_Prtase"/>
</dbReference>
<dbReference type="InterPro" id="IPR008269">
    <property type="entry name" value="Lon_proteolytic"/>
</dbReference>